<dbReference type="EMBL" id="MPUH01001271">
    <property type="protein sequence ID" value="OMJ68855.1"/>
    <property type="molecule type" value="Genomic_DNA"/>
</dbReference>
<feature type="domain" description="Serine/threonine specific protein phosphatases" evidence="7">
    <location>
        <begin position="106"/>
        <end position="111"/>
    </location>
</feature>
<keyword evidence="4" id="KW-0464">Manganese</keyword>
<evidence type="ECO:0000256" key="6">
    <source>
        <dbReference type="RuleBase" id="RU004273"/>
    </source>
</evidence>
<dbReference type="GO" id="GO:0004722">
    <property type="term" value="F:protein serine/threonine phosphatase activity"/>
    <property type="evidence" value="ECO:0007669"/>
    <property type="project" value="UniProtKB-EC"/>
</dbReference>
<dbReference type="InterPro" id="IPR004843">
    <property type="entry name" value="Calcineurin-like_PHP"/>
</dbReference>
<dbReference type="AlphaFoldDB" id="A0A1R2AWN1"/>
<name>A0A1R2AWN1_9CILI</name>
<keyword evidence="2 6" id="KW-0378">Hydrolase</keyword>
<dbReference type="GO" id="GO:0046872">
    <property type="term" value="F:metal ion binding"/>
    <property type="evidence" value="ECO:0007669"/>
    <property type="project" value="UniProtKB-KW"/>
</dbReference>
<dbReference type="Pfam" id="PF00149">
    <property type="entry name" value="Metallophos"/>
    <property type="match status" value="1"/>
</dbReference>
<evidence type="ECO:0000256" key="2">
    <source>
        <dbReference type="ARBA" id="ARBA00022801"/>
    </source>
</evidence>
<reference evidence="8 9" key="1">
    <citation type="submission" date="2016-11" db="EMBL/GenBank/DDBJ databases">
        <title>The macronuclear genome of Stentor coeruleus: a giant cell with tiny introns.</title>
        <authorList>
            <person name="Slabodnick M."/>
            <person name="Ruby J.G."/>
            <person name="Reiff S.B."/>
            <person name="Swart E.C."/>
            <person name="Gosai S."/>
            <person name="Prabakaran S."/>
            <person name="Witkowska E."/>
            <person name="Larue G.E."/>
            <person name="Fisher S."/>
            <person name="Freeman R.M."/>
            <person name="Gunawardena J."/>
            <person name="Chu W."/>
            <person name="Stover N.A."/>
            <person name="Gregory B.D."/>
            <person name="Nowacki M."/>
            <person name="Derisi J."/>
            <person name="Roy S.W."/>
            <person name="Marshall W.F."/>
            <person name="Sood P."/>
        </authorList>
    </citation>
    <scope>NUCLEOTIDE SEQUENCE [LARGE SCALE GENOMIC DNA]</scope>
    <source>
        <strain evidence="8">WM001</strain>
    </source>
</reference>
<proteinExistence type="inferred from homology"/>
<dbReference type="InterPro" id="IPR047129">
    <property type="entry name" value="PPA2-like"/>
</dbReference>
<dbReference type="SMART" id="SM00156">
    <property type="entry name" value="PP2Ac"/>
    <property type="match status" value="1"/>
</dbReference>
<dbReference type="InterPro" id="IPR006186">
    <property type="entry name" value="Ser/Thr-sp_prot-phosphatase"/>
</dbReference>
<dbReference type="PANTHER" id="PTHR45619">
    <property type="entry name" value="SERINE/THREONINE-PROTEIN PHOSPHATASE PP2A-RELATED"/>
    <property type="match status" value="1"/>
</dbReference>
<evidence type="ECO:0000313" key="8">
    <source>
        <dbReference type="EMBL" id="OMJ68855.1"/>
    </source>
</evidence>
<dbReference type="EC" id="3.1.3.16" evidence="6"/>
<dbReference type="InterPro" id="IPR029052">
    <property type="entry name" value="Metallo-depent_PP-like"/>
</dbReference>
<protein>
    <recommendedName>
        <fullName evidence="6">Serine/threonine-protein phosphatase</fullName>
        <ecNumber evidence="6">3.1.3.16</ecNumber>
    </recommendedName>
</protein>
<comment type="caution">
    <text evidence="8">The sequence shown here is derived from an EMBL/GenBank/DDBJ whole genome shotgun (WGS) entry which is preliminary data.</text>
</comment>
<comment type="catalytic activity">
    <reaction evidence="6">
        <text>O-phospho-L-threonyl-[protein] + H2O = L-threonyl-[protein] + phosphate</text>
        <dbReference type="Rhea" id="RHEA:47004"/>
        <dbReference type="Rhea" id="RHEA-COMP:11060"/>
        <dbReference type="Rhea" id="RHEA-COMP:11605"/>
        <dbReference type="ChEBI" id="CHEBI:15377"/>
        <dbReference type="ChEBI" id="CHEBI:30013"/>
        <dbReference type="ChEBI" id="CHEBI:43474"/>
        <dbReference type="ChEBI" id="CHEBI:61977"/>
        <dbReference type="EC" id="3.1.3.16"/>
    </reaction>
</comment>
<evidence type="ECO:0000259" key="7">
    <source>
        <dbReference type="PROSITE" id="PS00125"/>
    </source>
</evidence>
<dbReference type="CDD" id="cd07415">
    <property type="entry name" value="MPP_PP2A_PP4_PP6"/>
    <property type="match status" value="1"/>
</dbReference>
<dbReference type="OrthoDB" id="1930084at2759"/>
<evidence type="ECO:0000256" key="4">
    <source>
        <dbReference type="ARBA" id="ARBA00023211"/>
    </source>
</evidence>
<evidence type="ECO:0000256" key="3">
    <source>
        <dbReference type="ARBA" id="ARBA00022912"/>
    </source>
</evidence>
<evidence type="ECO:0000256" key="5">
    <source>
        <dbReference type="ARBA" id="ARBA00038328"/>
    </source>
</evidence>
<gene>
    <name evidence="8" type="ORF">SteCoe_33565</name>
</gene>
<dbReference type="PROSITE" id="PS00125">
    <property type="entry name" value="SER_THR_PHOSPHATASE"/>
    <property type="match status" value="1"/>
</dbReference>
<comment type="similarity">
    <text evidence="5">Belongs to the PPP phosphatase family. PP-4 (PP-X) subfamily.</text>
</comment>
<accession>A0A1R2AWN1</accession>
<sequence length="302" mass="34513">MVDSWLATLNEGKCLPEDELFQLCESVKALLMEENNVQPVSAPVIICGDIHGQFYDLQELFRIGGSIPEQNYIFMGDYVDRGYNSVETFELLLALKVKYPQCITLLRGNHESRQITQVYGFYDECVRKYGNSNPWKYCTDVFDYLNIAAVVENKILCVHGGLSPEIKTLDQIRTIDRKVEIPHEGAFCDLMWSDPEDIETWSINPRGAGWIFGSRVTEEFNQINGLDLVCRAHQLVQEGYKYWFPKKNLVTVWSAPNYFYRCGNAAAILLVDQNLGTSFKMFSEVPQSAKSVPPRSVVPYFL</sequence>
<keyword evidence="9" id="KW-1185">Reference proteome</keyword>
<dbReference type="Gene3D" id="3.60.21.10">
    <property type="match status" value="1"/>
</dbReference>
<organism evidence="8 9">
    <name type="scientific">Stentor coeruleus</name>
    <dbReference type="NCBI Taxonomy" id="5963"/>
    <lineage>
        <taxon>Eukaryota</taxon>
        <taxon>Sar</taxon>
        <taxon>Alveolata</taxon>
        <taxon>Ciliophora</taxon>
        <taxon>Postciliodesmatophora</taxon>
        <taxon>Heterotrichea</taxon>
        <taxon>Heterotrichida</taxon>
        <taxon>Stentoridae</taxon>
        <taxon>Stentor</taxon>
    </lineage>
</organism>
<evidence type="ECO:0000313" key="9">
    <source>
        <dbReference type="Proteomes" id="UP000187209"/>
    </source>
</evidence>
<dbReference type="Proteomes" id="UP000187209">
    <property type="component" value="Unassembled WGS sequence"/>
</dbReference>
<keyword evidence="3" id="KW-0904">Protein phosphatase</keyword>
<dbReference type="PRINTS" id="PR00114">
    <property type="entry name" value="STPHPHTASE"/>
</dbReference>
<dbReference type="SUPFAM" id="SSF56300">
    <property type="entry name" value="Metallo-dependent phosphatases"/>
    <property type="match status" value="1"/>
</dbReference>
<evidence type="ECO:0000256" key="1">
    <source>
        <dbReference type="ARBA" id="ARBA00022723"/>
    </source>
</evidence>
<dbReference type="FunFam" id="3.60.21.10:FF:000005">
    <property type="entry name" value="Serine/threonine-protein phosphatase"/>
    <property type="match status" value="1"/>
</dbReference>
<keyword evidence="1" id="KW-0479">Metal-binding</keyword>